<dbReference type="PANTHER" id="PTHR43692">
    <property type="entry name" value="UDP-N-ACETYLMURAMOYLALANINE--D-GLUTAMATE LIGASE"/>
    <property type="match status" value="1"/>
</dbReference>
<organism evidence="11 12">
    <name type="scientific">Idiomarina baltica</name>
    <dbReference type="NCBI Taxonomy" id="190892"/>
    <lineage>
        <taxon>Bacteria</taxon>
        <taxon>Pseudomonadati</taxon>
        <taxon>Pseudomonadota</taxon>
        <taxon>Gammaproteobacteria</taxon>
        <taxon>Alteromonadales</taxon>
        <taxon>Idiomarinaceae</taxon>
        <taxon>Idiomarina</taxon>
    </lineage>
</organism>
<gene>
    <name evidence="7 11" type="primary">murD</name>
    <name evidence="11" type="ORF">DCR58_06575</name>
</gene>
<dbReference type="InterPro" id="IPR004101">
    <property type="entry name" value="Mur_ligase_C"/>
</dbReference>
<dbReference type="STRING" id="314276.OS145_05230"/>
<evidence type="ECO:0000313" key="11">
    <source>
        <dbReference type="EMBL" id="HAR56433.1"/>
    </source>
</evidence>
<dbReference type="HAMAP" id="MF_00639">
    <property type="entry name" value="MurD"/>
    <property type="match status" value="1"/>
</dbReference>
<dbReference type="PANTHER" id="PTHR43692:SF1">
    <property type="entry name" value="UDP-N-ACETYLMURAMOYLALANINE--D-GLUTAMATE LIGASE"/>
    <property type="match status" value="1"/>
</dbReference>
<dbReference type="Proteomes" id="UP000262878">
    <property type="component" value="Unassembled WGS sequence"/>
</dbReference>
<dbReference type="AlphaFoldDB" id="A0A348WPH1"/>
<sequence length="455" mass="49269">MEKRIHWQQIDSVVVLGLGQSGSSVVRFFAGENSPLNAECDIRIFDSREHPPGLDDIVDLVGTEHVTTGGWRLEDLLAADLIVVSPGLDARDADIQMARDAGVPIVGDVEIFAQLNQRPVVAVTGSNGKSTVTTLVEQMGQYHGYRWVAAGNIGVPVLDALQQDADAYVLELSSFQLETTRSLKLNAAALLNVSADHLDRYDSEQSYFEAKLNIFNHASVSVLNRQDQQHWPKIVPDSVVTVGVDESVSDYGLVKDDAGIAMTRNGSILARADRFALAGTHNLVNIQAALALAETLGLSPDKGIAAIADFTGLPHRCQVVYEAQGVRWVDDSKATNIGATEAAINGLRPMINGRLILIAGGDGKGAQFTQLLPVLSQVDVLLTIGRDGKKIAELRKGARYCEHLSDAVKTAQQIAEAEDWVVLSPACASLDQFKNFVERGKVFQEHIVRLYERSA</sequence>
<keyword evidence="7 8" id="KW-0131">Cell cycle</keyword>
<evidence type="ECO:0000256" key="8">
    <source>
        <dbReference type="RuleBase" id="RU003664"/>
    </source>
</evidence>
<proteinExistence type="inferred from homology"/>
<dbReference type="GO" id="GO:0008360">
    <property type="term" value="P:regulation of cell shape"/>
    <property type="evidence" value="ECO:0007669"/>
    <property type="project" value="UniProtKB-KW"/>
</dbReference>
<evidence type="ECO:0000313" key="12">
    <source>
        <dbReference type="Proteomes" id="UP000262878"/>
    </source>
</evidence>
<comment type="catalytic activity">
    <reaction evidence="7 8">
        <text>UDP-N-acetyl-alpha-D-muramoyl-L-alanine + D-glutamate + ATP = UDP-N-acetyl-alpha-D-muramoyl-L-alanyl-D-glutamate + ADP + phosphate + H(+)</text>
        <dbReference type="Rhea" id="RHEA:16429"/>
        <dbReference type="ChEBI" id="CHEBI:15378"/>
        <dbReference type="ChEBI" id="CHEBI:29986"/>
        <dbReference type="ChEBI" id="CHEBI:30616"/>
        <dbReference type="ChEBI" id="CHEBI:43474"/>
        <dbReference type="ChEBI" id="CHEBI:83898"/>
        <dbReference type="ChEBI" id="CHEBI:83900"/>
        <dbReference type="ChEBI" id="CHEBI:456216"/>
        <dbReference type="EC" id="6.3.2.9"/>
    </reaction>
</comment>
<dbReference type="Pfam" id="PF08245">
    <property type="entry name" value="Mur_ligase_M"/>
    <property type="match status" value="1"/>
</dbReference>
<name>A0A348WPH1_9GAMM</name>
<dbReference type="Gene3D" id="3.40.50.720">
    <property type="entry name" value="NAD(P)-binding Rossmann-like Domain"/>
    <property type="match status" value="1"/>
</dbReference>
<comment type="caution">
    <text evidence="11">The sequence shown here is derived from an EMBL/GenBank/DDBJ whole genome shotgun (WGS) entry which is preliminary data.</text>
</comment>
<dbReference type="InterPro" id="IPR013221">
    <property type="entry name" value="Mur_ligase_cen"/>
</dbReference>
<accession>A0A348WPH1</accession>
<dbReference type="GO" id="GO:0009252">
    <property type="term" value="P:peptidoglycan biosynthetic process"/>
    <property type="evidence" value="ECO:0007669"/>
    <property type="project" value="UniProtKB-UniRule"/>
</dbReference>
<dbReference type="EMBL" id="DMUP01000152">
    <property type="protein sequence ID" value="HAR56433.1"/>
    <property type="molecule type" value="Genomic_DNA"/>
</dbReference>
<keyword evidence="7 8" id="KW-0132">Cell division</keyword>
<reference evidence="11 12" key="1">
    <citation type="journal article" date="2018" name="Nat. Biotechnol.">
        <title>A standardized bacterial taxonomy based on genome phylogeny substantially revises the tree of life.</title>
        <authorList>
            <person name="Parks D.H."/>
            <person name="Chuvochina M."/>
            <person name="Waite D.W."/>
            <person name="Rinke C."/>
            <person name="Skarshewski A."/>
            <person name="Chaumeil P.A."/>
            <person name="Hugenholtz P."/>
        </authorList>
    </citation>
    <scope>NUCLEOTIDE SEQUENCE [LARGE SCALE GENOMIC DNA]</scope>
    <source>
        <strain evidence="11">UBA9360</strain>
    </source>
</reference>
<keyword evidence="5 7" id="KW-0547">Nucleotide-binding</keyword>
<dbReference type="NCBIfam" id="TIGR01087">
    <property type="entry name" value="murD"/>
    <property type="match status" value="1"/>
</dbReference>
<dbReference type="GO" id="GO:0005737">
    <property type="term" value="C:cytoplasm"/>
    <property type="evidence" value="ECO:0007669"/>
    <property type="project" value="UniProtKB-SubCell"/>
</dbReference>
<keyword evidence="4 7" id="KW-0436">Ligase</keyword>
<evidence type="ECO:0000256" key="6">
    <source>
        <dbReference type="ARBA" id="ARBA00022840"/>
    </source>
</evidence>
<dbReference type="EC" id="6.3.2.9" evidence="7 8"/>
<protein>
    <recommendedName>
        <fullName evidence="7 8">UDP-N-acetylmuramoylalanine--D-glutamate ligase</fullName>
        <ecNumber evidence="7 8">6.3.2.9</ecNumber>
    </recommendedName>
    <alternativeName>
        <fullName evidence="7">D-glutamic acid-adding enzyme</fullName>
    </alternativeName>
    <alternativeName>
        <fullName evidence="7">UDP-N-acetylmuramoyl-L-alanyl-D-glutamate synthetase</fullName>
    </alternativeName>
</protein>
<dbReference type="InterPro" id="IPR036565">
    <property type="entry name" value="Mur-like_cat_sf"/>
</dbReference>
<dbReference type="InterPro" id="IPR036615">
    <property type="entry name" value="Mur_ligase_C_dom_sf"/>
</dbReference>
<comment type="pathway">
    <text evidence="2 7 8">Cell wall biogenesis; peptidoglycan biosynthesis.</text>
</comment>
<comment type="similarity">
    <text evidence="7">Belongs to the MurCDEF family.</text>
</comment>
<dbReference type="Gene3D" id="3.40.1190.10">
    <property type="entry name" value="Mur-like, catalytic domain"/>
    <property type="match status" value="1"/>
</dbReference>
<comment type="function">
    <text evidence="7 8">Cell wall formation. Catalyzes the addition of glutamate to the nucleotide precursor UDP-N-acetylmuramoyl-L-alanine (UMA).</text>
</comment>
<keyword evidence="6 7" id="KW-0067">ATP-binding</keyword>
<dbReference type="UniPathway" id="UPA00219"/>
<dbReference type="RefSeq" id="WP_272977430.1">
    <property type="nucleotide sequence ID" value="NZ_DAIRLQ010000001.1"/>
</dbReference>
<feature type="domain" description="Mur ligase central" evidence="10">
    <location>
        <begin position="123"/>
        <end position="293"/>
    </location>
</feature>
<feature type="domain" description="Mur ligase C-terminal" evidence="9">
    <location>
        <begin position="315"/>
        <end position="427"/>
    </location>
</feature>
<dbReference type="SUPFAM" id="SSF53244">
    <property type="entry name" value="MurD-like peptide ligases, peptide-binding domain"/>
    <property type="match status" value="1"/>
</dbReference>
<keyword evidence="7 8" id="KW-0573">Peptidoglycan synthesis</keyword>
<keyword evidence="3 7" id="KW-0963">Cytoplasm</keyword>
<evidence type="ECO:0000256" key="2">
    <source>
        <dbReference type="ARBA" id="ARBA00004752"/>
    </source>
</evidence>
<dbReference type="Pfam" id="PF21799">
    <property type="entry name" value="MurD-like_N"/>
    <property type="match status" value="1"/>
</dbReference>
<evidence type="ECO:0000256" key="7">
    <source>
        <dbReference type="HAMAP-Rule" id="MF_00639"/>
    </source>
</evidence>
<dbReference type="Pfam" id="PF02875">
    <property type="entry name" value="Mur_ligase_C"/>
    <property type="match status" value="1"/>
</dbReference>
<evidence type="ECO:0000256" key="1">
    <source>
        <dbReference type="ARBA" id="ARBA00004496"/>
    </source>
</evidence>
<keyword evidence="7 8" id="KW-0133">Cell shape</keyword>
<evidence type="ECO:0000259" key="10">
    <source>
        <dbReference type="Pfam" id="PF08245"/>
    </source>
</evidence>
<dbReference type="GO" id="GO:0051301">
    <property type="term" value="P:cell division"/>
    <property type="evidence" value="ECO:0007669"/>
    <property type="project" value="UniProtKB-KW"/>
</dbReference>
<dbReference type="InterPro" id="IPR005762">
    <property type="entry name" value="MurD"/>
</dbReference>
<feature type="binding site" evidence="7">
    <location>
        <begin position="125"/>
        <end position="131"/>
    </location>
    <ligand>
        <name>ATP</name>
        <dbReference type="ChEBI" id="CHEBI:30616"/>
    </ligand>
</feature>
<keyword evidence="7 8" id="KW-0961">Cell wall biogenesis/degradation</keyword>
<evidence type="ECO:0000256" key="5">
    <source>
        <dbReference type="ARBA" id="ARBA00022741"/>
    </source>
</evidence>
<evidence type="ECO:0000259" key="9">
    <source>
        <dbReference type="Pfam" id="PF02875"/>
    </source>
</evidence>
<dbReference type="Gene3D" id="3.90.190.20">
    <property type="entry name" value="Mur ligase, C-terminal domain"/>
    <property type="match status" value="1"/>
</dbReference>
<evidence type="ECO:0000256" key="3">
    <source>
        <dbReference type="ARBA" id="ARBA00022490"/>
    </source>
</evidence>
<dbReference type="GO" id="GO:0005524">
    <property type="term" value="F:ATP binding"/>
    <property type="evidence" value="ECO:0007669"/>
    <property type="project" value="UniProtKB-UniRule"/>
</dbReference>
<dbReference type="SUPFAM" id="SSF53623">
    <property type="entry name" value="MurD-like peptide ligases, catalytic domain"/>
    <property type="match status" value="1"/>
</dbReference>
<dbReference type="GO" id="GO:0008764">
    <property type="term" value="F:UDP-N-acetylmuramoylalanine-D-glutamate ligase activity"/>
    <property type="evidence" value="ECO:0007669"/>
    <property type="project" value="UniProtKB-UniRule"/>
</dbReference>
<dbReference type="SUPFAM" id="SSF51984">
    <property type="entry name" value="MurCD N-terminal domain"/>
    <property type="match status" value="1"/>
</dbReference>
<evidence type="ECO:0000256" key="4">
    <source>
        <dbReference type="ARBA" id="ARBA00022598"/>
    </source>
</evidence>
<dbReference type="GO" id="GO:0071555">
    <property type="term" value="P:cell wall organization"/>
    <property type="evidence" value="ECO:0007669"/>
    <property type="project" value="UniProtKB-KW"/>
</dbReference>
<comment type="subcellular location">
    <subcellularLocation>
        <location evidence="1 7 8">Cytoplasm</location>
    </subcellularLocation>
</comment>